<organism evidence="1 2">
    <name type="scientific">Agathobaculum faecis</name>
    <dbReference type="NCBI Taxonomy" id="2763013"/>
    <lineage>
        <taxon>Bacteria</taxon>
        <taxon>Bacillati</taxon>
        <taxon>Bacillota</taxon>
        <taxon>Clostridia</taxon>
        <taxon>Eubacteriales</taxon>
        <taxon>Butyricicoccaceae</taxon>
        <taxon>Agathobaculum</taxon>
    </lineage>
</organism>
<dbReference type="AlphaFoldDB" id="A0A923RX06"/>
<dbReference type="RefSeq" id="WP_054327044.1">
    <property type="nucleotide sequence ID" value="NZ_JACOPL010000019.1"/>
</dbReference>
<evidence type="ECO:0000313" key="1">
    <source>
        <dbReference type="EMBL" id="MBC5726568.1"/>
    </source>
</evidence>
<accession>A0A923RX06</accession>
<gene>
    <name evidence="1" type="ORF">H8S45_14025</name>
</gene>
<keyword evidence="2" id="KW-1185">Reference proteome</keyword>
<dbReference type="Proteomes" id="UP000606499">
    <property type="component" value="Unassembled WGS sequence"/>
</dbReference>
<evidence type="ECO:0000313" key="2">
    <source>
        <dbReference type="Proteomes" id="UP000606499"/>
    </source>
</evidence>
<protein>
    <submittedName>
        <fullName evidence="1">Uncharacterized protein</fullName>
    </submittedName>
</protein>
<comment type="caution">
    <text evidence="1">The sequence shown here is derived from an EMBL/GenBank/DDBJ whole genome shotgun (WGS) entry which is preliminary data.</text>
</comment>
<proteinExistence type="predicted"/>
<reference evidence="1" key="1">
    <citation type="submission" date="2020-08" db="EMBL/GenBank/DDBJ databases">
        <title>Genome public.</title>
        <authorList>
            <person name="Liu C."/>
            <person name="Sun Q."/>
        </authorList>
    </citation>
    <scope>NUCLEOTIDE SEQUENCE</scope>
    <source>
        <strain evidence="1">NSJ-28</strain>
    </source>
</reference>
<dbReference type="EMBL" id="JACOPL010000019">
    <property type="protein sequence ID" value="MBC5726568.1"/>
    <property type="molecule type" value="Genomic_DNA"/>
</dbReference>
<name>A0A923RX06_9FIRM</name>
<sequence>MRSYEDLQYAFLQLELAARYQEAGRLEGFIRNTGNALWGDEDFLYTYWYELLNALADFVDIREDEDTLICRMYFSDAVIQDYFRFAQRHAEQAGIPLKQDVYYLDALSYFNNTMLDYCPYSCWFRLVTQTHHECGFGLSVWIYEDQFTDWEPLLAGLLDVMAYFRSSMEILASDDKTGQVISFSHPAQAKEAA</sequence>